<keyword evidence="1" id="KW-0812">Transmembrane</keyword>
<gene>
    <name evidence="2" type="ORF">ACFFLS_24615</name>
</gene>
<keyword evidence="3" id="KW-1185">Reference proteome</keyword>
<reference evidence="2 3" key="1">
    <citation type="submission" date="2024-09" db="EMBL/GenBank/DDBJ databases">
        <authorList>
            <person name="Sun Q."/>
            <person name="Mori K."/>
        </authorList>
    </citation>
    <scope>NUCLEOTIDE SEQUENCE [LARGE SCALE GENOMIC DNA]</scope>
    <source>
        <strain evidence="2 3">CGMCC 1.12926</strain>
    </source>
</reference>
<evidence type="ECO:0000313" key="2">
    <source>
        <dbReference type="EMBL" id="MFC0080251.1"/>
    </source>
</evidence>
<feature type="transmembrane region" description="Helical" evidence="1">
    <location>
        <begin position="52"/>
        <end position="69"/>
    </location>
</feature>
<dbReference type="EMBL" id="JBHLYW010000032">
    <property type="protein sequence ID" value="MFC0080251.1"/>
    <property type="molecule type" value="Genomic_DNA"/>
</dbReference>
<proteinExistence type="predicted"/>
<evidence type="ECO:0000256" key="1">
    <source>
        <dbReference type="SAM" id="Phobius"/>
    </source>
</evidence>
<organism evidence="2 3">
    <name type="scientific">Flavobacterium procerum</name>
    <dbReference type="NCBI Taxonomy" id="1455569"/>
    <lineage>
        <taxon>Bacteria</taxon>
        <taxon>Pseudomonadati</taxon>
        <taxon>Bacteroidota</taxon>
        <taxon>Flavobacteriia</taxon>
        <taxon>Flavobacteriales</taxon>
        <taxon>Flavobacteriaceae</taxon>
        <taxon>Flavobacterium</taxon>
    </lineage>
</organism>
<feature type="transmembrane region" description="Helical" evidence="1">
    <location>
        <begin position="89"/>
        <end position="111"/>
    </location>
</feature>
<keyword evidence="1" id="KW-1133">Transmembrane helix</keyword>
<dbReference type="Proteomes" id="UP001589734">
    <property type="component" value="Unassembled WGS sequence"/>
</dbReference>
<feature type="transmembrane region" description="Helical" evidence="1">
    <location>
        <begin position="6"/>
        <end position="31"/>
    </location>
</feature>
<protein>
    <submittedName>
        <fullName evidence="2">Copper resistance protein CopD</fullName>
    </submittedName>
</protein>
<dbReference type="RefSeq" id="WP_379682607.1">
    <property type="nucleotide sequence ID" value="NZ_JBHLYW010000032.1"/>
</dbReference>
<sequence>MTLHHFVLIVHLLAATIWVGGHLFLLVCFLPQALKEKNPQIILNFEKKFEKLGMTSLILLIITGIWMAYDFGVTAESWFHFKTGFEKAISIKLLLLFATFICAVCAQFFILPNLDKNAIWKMAIIITTVTLIGITMLVLGSTMRYGGI</sequence>
<evidence type="ECO:0000313" key="3">
    <source>
        <dbReference type="Proteomes" id="UP001589734"/>
    </source>
</evidence>
<accession>A0ABV6BXR0</accession>
<keyword evidence="1" id="KW-0472">Membrane</keyword>
<feature type="transmembrane region" description="Helical" evidence="1">
    <location>
        <begin position="118"/>
        <end position="139"/>
    </location>
</feature>
<comment type="caution">
    <text evidence="2">The sequence shown here is derived from an EMBL/GenBank/DDBJ whole genome shotgun (WGS) entry which is preliminary data.</text>
</comment>
<name>A0ABV6BXR0_9FLAO</name>